<feature type="region of interest" description="Disordered" evidence="2">
    <location>
        <begin position="294"/>
        <end position="351"/>
    </location>
</feature>
<comment type="caution">
    <text evidence="3">The sequence shown here is derived from an EMBL/GenBank/DDBJ whole genome shotgun (WGS) entry which is preliminary data.</text>
</comment>
<proteinExistence type="predicted"/>
<dbReference type="AlphaFoldDB" id="A0A830B0N5"/>
<feature type="compositionally biased region" description="Polar residues" evidence="2">
    <location>
        <begin position="294"/>
        <end position="304"/>
    </location>
</feature>
<evidence type="ECO:0000256" key="1">
    <source>
        <dbReference type="SAM" id="Coils"/>
    </source>
</evidence>
<name>A0A830B0N5_9LAMI</name>
<feature type="coiled-coil region" evidence="1">
    <location>
        <begin position="256"/>
        <end position="283"/>
    </location>
</feature>
<keyword evidence="1" id="KW-0175">Coiled coil</keyword>
<dbReference type="EMBL" id="BMAC01000016">
    <property type="protein sequence ID" value="GFP80146.1"/>
    <property type="molecule type" value="Genomic_DNA"/>
</dbReference>
<feature type="compositionally biased region" description="Low complexity" evidence="2">
    <location>
        <begin position="29"/>
        <end position="43"/>
    </location>
</feature>
<feature type="compositionally biased region" description="Polar residues" evidence="2">
    <location>
        <begin position="47"/>
        <end position="103"/>
    </location>
</feature>
<feature type="region of interest" description="Disordered" evidence="2">
    <location>
        <begin position="1"/>
        <end position="109"/>
    </location>
</feature>
<evidence type="ECO:0008006" key="5">
    <source>
        <dbReference type="Google" id="ProtNLM"/>
    </source>
</evidence>
<feature type="compositionally biased region" description="Acidic residues" evidence="2">
    <location>
        <begin position="310"/>
        <end position="351"/>
    </location>
</feature>
<gene>
    <name evidence="3" type="ORF">PHJA_000158000</name>
</gene>
<evidence type="ECO:0000313" key="4">
    <source>
        <dbReference type="Proteomes" id="UP000653305"/>
    </source>
</evidence>
<organism evidence="3 4">
    <name type="scientific">Phtheirospermum japonicum</name>
    <dbReference type="NCBI Taxonomy" id="374723"/>
    <lineage>
        <taxon>Eukaryota</taxon>
        <taxon>Viridiplantae</taxon>
        <taxon>Streptophyta</taxon>
        <taxon>Embryophyta</taxon>
        <taxon>Tracheophyta</taxon>
        <taxon>Spermatophyta</taxon>
        <taxon>Magnoliopsida</taxon>
        <taxon>eudicotyledons</taxon>
        <taxon>Gunneridae</taxon>
        <taxon>Pentapetalae</taxon>
        <taxon>asterids</taxon>
        <taxon>lamiids</taxon>
        <taxon>Lamiales</taxon>
        <taxon>Orobanchaceae</taxon>
        <taxon>Orobanchaceae incertae sedis</taxon>
        <taxon>Phtheirospermum</taxon>
    </lineage>
</organism>
<protein>
    <recommendedName>
        <fullName evidence="5">Transposase</fullName>
    </recommendedName>
</protein>
<evidence type="ECO:0000256" key="2">
    <source>
        <dbReference type="SAM" id="MobiDB-lite"/>
    </source>
</evidence>
<accession>A0A830B0N5</accession>
<reference evidence="3" key="1">
    <citation type="submission" date="2020-07" db="EMBL/GenBank/DDBJ databases">
        <title>Ethylene signaling mediates host invasion by parasitic plants.</title>
        <authorList>
            <person name="Yoshida S."/>
        </authorList>
    </citation>
    <scope>NUCLEOTIDE SEQUENCE</scope>
    <source>
        <strain evidence="3">Okayama</strain>
    </source>
</reference>
<dbReference type="Proteomes" id="UP000653305">
    <property type="component" value="Unassembled WGS sequence"/>
</dbReference>
<feature type="compositionally biased region" description="Basic and acidic residues" evidence="2">
    <location>
        <begin position="1"/>
        <end position="22"/>
    </location>
</feature>
<keyword evidence="4" id="KW-1185">Reference proteome</keyword>
<evidence type="ECO:0000313" key="3">
    <source>
        <dbReference type="EMBL" id="GFP80146.1"/>
    </source>
</evidence>
<sequence length="351" mass="37923">MLSKSDRGSFGGRERGGGEGRAKGKHKTTTPSVSATAPSATIPIHSATASGAPNSTHSVPASSEANHSVTASGAPNPTHSAPASSEPTFAEASTSLGNDSRMSMKSKYDQPWTGWREVSTNVKKLWFEEFQGLFRWDSIHDREIQKIWRAKSAKYVCQSLGDIRRGRSAGTWMPEKVLRALKEKWTTDPHFSTHTAYKKLKASKIAQGITNIDDSQCFYEATGGCNNKGHAYGFGSEASFYSSTSSNSSTSGVIDVQQLCHRLGALEQRNELLESELASIRSLLLKISRTSRFSSGYDASSSAVPNAIHDDEDDEDLGDDEYLGDDEDLGDDEGDIGCDGDDGMECDEGDL</sequence>